<name>A0A4U0ER05_9FLAO</name>
<feature type="domain" description="Lipoyl-binding" evidence="2">
    <location>
        <begin position="83"/>
        <end position="161"/>
    </location>
</feature>
<keyword evidence="4" id="KW-1185">Reference proteome</keyword>
<reference evidence="3 4" key="1">
    <citation type="submission" date="2019-04" db="EMBL/GenBank/DDBJ databases">
        <title>Lacinutrix sp. nov., isolated from marine water.</title>
        <authorList>
            <person name="Kim W."/>
        </authorList>
    </citation>
    <scope>NUCLEOTIDE SEQUENCE [LARGE SCALE GENOMIC DNA]</scope>
    <source>
        <strain evidence="3 4">CAU 1491</strain>
    </source>
</reference>
<dbReference type="OrthoDB" id="9812676at2"/>
<dbReference type="CDD" id="cd06850">
    <property type="entry name" value="biotinyl_domain"/>
    <property type="match status" value="1"/>
</dbReference>
<dbReference type="InterPro" id="IPR050709">
    <property type="entry name" value="Biotin_Carboxyl_Carrier/Decarb"/>
</dbReference>
<dbReference type="InterPro" id="IPR001882">
    <property type="entry name" value="Biotin_BS"/>
</dbReference>
<dbReference type="InterPro" id="IPR011053">
    <property type="entry name" value="Single_hybrid_motif"/>
</dbReference>
<dbReference type="PROSITE" id="PS50968">
    <property type="entry name" value="BIOTINYL_LIPOYL"/>
    <property type="match status" value="1"/>
</dbReference>
<evidence type="ECO:0000313" key="3">
    <source>
        <dbReference type="EMBL" id="TJY34081.1"/>
    </source>
</evidence>
<organism evidence="3 4">
    <name type="scientific">Pontimicrobium aquaticum</name>
    <dbReference type="NCBI Taxonomy" id="2565367"/>
    <lineage>
        <taxon>Bacteria</taxon>
        <taxon>Pseudomonadati</taxon>
        <taxon>Bacteroidota</taxon>
        <taxon>Flavobacteriia</taxon>
        <taxon>Flavobacteriales</taxon>
        <taxon>Flavobacteriaceae</taxon>
        <taxon>Pontimicrobium</taxon>
    </lineage>
</organism>
<dbReference type="AlphaFoldDB" id="A0A4U0ER05"/>
<proteinExistence type="predicted"/>
<sequence length="161" mass="18092">MSKTYTLEVNSNIELKLNSLDIANTDIIKISNTKYHVIDKNKSIIADITKADFNSKSYEVKVNNNTYNININNELHQLIKDMGFTIGKSKLINEIKAPMPGLILDINIKVGQDIKENDTLLVLEAMKMENIITSPRDGIIKTISAVKGNAVEKNELLIEFE</sequence>
<dbReference type="Pfam" id="PF00364">
    <property type="entry name" value="Biotin_lipoyl"/>
    <property type="match status" value="1"/>
</dbReference>
<dbReference type="PANTHER" id="PTHR45266">
    <property type="entry name" value="OXALOACETATE DECARBOXYLASE ALPHA CHAIN"/>
    <property type="match status" value="1"/>
</dbReference>
<gene>
    <name evidence="3" type="ORF">E5167_12255</name>
</gene>
<dbReference type="Proteomes" id="UP000307657">
    <property type="component" value="Unassembled WGS sequence"/>
</dbReference>
<dbReference type="InterPro" id="IPR000089">
    <property type="entry name" value="Biotin_lipoyl"/>
</dbReference>
<evidence type="ECO:0000313" key="4">
    <source>
        <dbReference type="Proteomes" id="UP000307657"/>
    </source>
</evidence>
<dbReference type="PANTHER" id="PTHR45266:SF3">
    <property type="entry name" value="OXALOACETATE DECARBOXYLASE ALPHA CHAIN"/>
    <property type="match status" value="1"/>
</dbReference>
<dbReference type="RefSeq" id="WP_136844437.1">
    <property type="nucleotide sequence ID" value="NZ_SUPL01000006.1"/>
</dbReference>
<evidence type="ECO:0000259" key="2">
    <source>
        <dbReference type="PROSITE" id="PS50968"/>
    </source>
</evidence>
<dbReference type="FunFam" id="2.40.50.100:FF:000003">
    <property type="entry name" value="Acetyl-CoA carboxylase biotin carboxyl carrier protein"/>
    <property type="match status" value="1"/>
</dbReference>
<dbReference type="PROSITE" id="PS00188">
    <property type="entry name" value="BIOTIN"/>
    <property type="match status" value="1"/>
</dbReference>
<accession>A0A4U0ER05</accession>
<evidence type="ECO:0000256" key="1">
    <source>
        <dbReference type="ARBA" id="ARBA00023267"/>
    </source>
</evidence>
<dbReference type="Gene3D" id="2.40.50.100">
    <property type="match status" value="1"/>
</dbReference>
<dbReference type="SUPFAM" id="SSF51230">
    <property type="entry name" value="Single hybrid motif"/>
    <property type="match status" value="1"/>
</dbReference>
<dbReference type="EMBL" id="SUPL01000006">
    <property type="protein sequence ID" value="TJY34081.1"/>
    <property type="molecule type" value="Genomic_DNA"/>
</dbReference>
<comment type="caution">
    <text evidence="3">The sequence shown here is derived from an EMBL/GenBank/DDBJ whole genome shotgun (WGS) entry which is preliminary data.</text>
</comment>
<protein>
    <submittedName>
        <fullName evidence="3">Acetyl-CoA carboxylase biotin carboxyl carrier protein subunit</fullName>
    </submittedName>
</protein>
<keyword evidence="1" id="KW-0092">Biotin</keyword>